<protein>
    <submittedName>
        <fullName evidence="3">Uncharacterized protein</fullName>
    </submittedName>
</protein>
<organism evidence="3 4">
    <name type="scientific">Natronococcus pandeyae</name>
    <dbReference type="NCBI Taxonomy" id="2055836"/>
    <lineage>
        <taxon>Archaea</taxon>
        <taxon>Methanobacteriati</taxon>
        <taxon>Methanobacteriota</taxon>
        <taxon>Stenosarchaea group</taxon>
        <taxon>Halobacteria</taxon>
        <taxon>Halobacteriales</taxon>
        <taxon>Natrialbaceae</taxon>
        <taxon>Natronococcus</taxon>
    </lineage>
</organism>
<feature type="region of interest" description="Disordered" evidence="1">
    <location>
        <begin position="1"/>
        <end position="23"/>
    </location>
</feature>
<dbReference type="AlphaFoldDB" id="A0A8J8Q6K1"/>
<dbReference type="OrthoDB" id="170423at2157"/>
<accession>A0A8J8Q6K1</accession>
<dbReference type="Proteomes" id="UP000766904">
    <property type="component" value="Unassembled WGS sequence"/>
</dbReference>
<feature type="transmembrane region" description="Helical" evidence="2">
    <location>
        <begin position="69"/>
        <end position="90"/>
    </location>
</feature>
<reference evidence="3" key="1">
    <citation type="submission" date="2017-11" db="EMBL/GenBank/DDBJ databases">
        <authorList>
            <person name="Kajale S.C."/>
            <person name="Sharma A."/>
        </authorList>
    </citation>
    <scope>NUCLEOTIDE SEQUENCE</scope>
    <source>
        <strain evidence="3">LS1_42</strain>
    </source>
</reference>
<dbReference type="RefSeq" id="WP_148858273.1">
    <property type="nucleotide sequence ID" value="NZ_PHNJ01000005.1"/>
</dbReference>
<keyword evidence="2" id="KW-0472">Membrane</keyword>
<proteinExistence type="predicted"/>
<evidence type="ECO:0000313" key="4">
    <source>
        <dbReference type="Proteomes" id="UP000766904"/>
    </source>
</evidence>
<evidence type="ECO:0000313" key="3">
    <source>
        <dbReference type="EMBL" id="TYL38564.1"/>
    </source>
</evidence>
<dbReference type="EMBL" id="PHNJ01000005">
    <property type="protein sequence ID" value="TYL38564.1"/>
    <property type="molecule type" value="Genomic_DNA"/>
</dbReference>
<feature type="transmembrane region" description="Helical" evidence="2">
    <location>
        <begin position="30"/>
        <end position="49"/>
    </location>
</feature>
<keyword evidence="2" id="KW-0812">Transmembrane</keyword>
<comment type="caution">
    <text evidence="3">The sequence shown here is derived from an EMBL/GenBank/DDBJ whole genome shotgun (WGS) entry which is preliminary data.</text>
</comment>
<keyword evidence="4" id="KW-1185">Reference proteome</keyword>
<name>A0A8J8Q6K1_9EURY</name>
<gene>
    <name evidence="3" type="ORF">CV102_12255</name>
</gene>
<sequence length="95" mass="10329">MDEPDQEPTEKPTEDREEAEREGKWMARSWVGIAVVSILGLLLLVIGMMQATGLVDVFAPVADSETGQWAAFGVLALVVLAIAGWSWRAVSRSNT</sequence>
<keyword evidence="2" id="KW-1133">Transmembrane helix</keyword>
<feature type="compositionally biased region" description="Basic and acidic residues" evidence="1">
    <location>
        <begin position="8"/>
        <end position="23"/>
    </location>
</feature>
<evidence type="ECO:0000256" key="1">
    <source>
        <dbReference type="SAM" id="MobiDB-lite"/>
    </source>
</evidence>
<evidence type="ECO:0000256" key="2">
    <source>
        <dbReference type="SAM" id="Phobius"/>
    </source>
</evidence>